<organism evidence="1">
    <name type="scientific">marine sediment metagenome</name>
    <dbReference type="NCBI Taxonomy" id="412755"/>
    <lineage>
        <taxon>unclassified sequences</taxon>
        <taxon>metagenomes</taxon>
        <taxon>ecological metagenomes</taxon>
    </lineage>
</organism>
<dbReference type="SUPFAM" id="SSF50998">
    <property type="entry name" value="Quinoprotein alcohol dehydrogenase-like"/>
    <property type="match status" value="1"/>
</dbReference>
<proteinExistence type="predicted"/>
<dbReference type="EMBL" id="LAZR01044529">
    <property type="protein sequence ID" value="KKL04422.1"/>
    <property type="molecule type" value="Genomic_DNA"/>
</dbReference>
<evidence type="ECO:0000313" key="1">
    <source>
        <dbReference type="EMBL" id="KKL04422.1"/>
    </source>
</evidence>
<dbReference type="PANTHER" id="PTHR34512:SF30">
    <property type="entry name" value="OUTER MEMBRANE PROTEIN ASSEMBLY FACTOR BAMB"/>
    <property type="match status" value="1"/>
</dbReference>
<dbReference type="InterPro" id="IPR011047">
    <property type="entry name" value="Quinoprotein_ADH-like_sf"/>
</dbReference>
<dbReference type="InterPro" id="IPR015943">
    <property type="entry name" value="WD40/YVTN_repeat-like_dom_sf"/>
</dbReference>
<gene>
    <name evidence="1" type="ORF">LCGC14_2616220</name>
</gene>
<comment type="caution">
    <text evidence="1">The sequence shown here is derived from an EMBL/GenBank/DDBJ whole genome shotgun (WGS) entry which is preliminary data.</text>
</comment>
<reference evidence="1" key="1">
    <citation type="journal article" date="2015" name="Nature">
        <title>Complex archaea that bridge the gap between prokaryotes and eukaryotes.</title>
        <authorList>
            <person name="Spang A."/>
            <person name="Saw J.H."/>
            <person name="Jorgensen S.L."/>
            <person name="Zaremba-Niedzwiedzka K."/>
            <person name="Martijn J."/>
            <person name="Lind A.E."/>
            <person name="van Eijk R."/>
            <person name="Schleper C."/>
            <person name="Guy L."/>
            <person name="Ettema T.J."/>
        </authorList>
    </citation>
    <scope>NUCLEOTIDE SEQUENCE</scope>
</reference>
<name>A0A0F9AS05_9ZZZZ</name>
<dbReference type="PANTHER" id="PTHR34512">
    <property type="entry name" value="CELL SURFACE PROTEIN"/>
    <property type="match status" value="1"/>
</dbReference>
<protein>
    <submittedName>
        <fullName evidence="1">Uncharacterized protein</fullName>
    </submittedName>
</protein>
<sequence>MRTLRVRVRDGKPELLWKGPLHNWYHSAVVDDGHVYMPHGDDRISCLDLDNGEPKYGLGRTDKLPKPKTWSSGRGGVHGGGFTIADGKALLIDAKGSLVIYDVSAAIPRLLSRIKVLDPDRSPYKYETAPVLANGRVYCRNTDGQIVCLDVRK</sequence>
<dbReference type="Gene3D" id="2.130.10.10">
    <property type="entry name" value="YVTN repeat-like/Quinoprotein amine dehydrogenase"/>
    <property type="match status" value="1"/>
</dbReference>
<dbReference type="AlphaFoldDB" id="A0A0F9AS05"/>
<accession>A0A0F9AS05</accession>